<dbReference type="PANTHER" id="PTHR11669:SF8">
    <property type="entry name" value="DNA POLYMERASE III SUBUNIT DELTA"/>
    <property type="match status" value="1"/>
</dbReference>
<dbReference type="Pfam" id="PF13177">
    <property type="entry name" value="DNA_pol3_delta2"/>
    <property type="match status" value="1"/>
</dbReference>
<keyword evidence="1" id="KW-0548">Nucleotidyltransferase</keyword>
<evidence type="ECO:0000313" key="1">
    <source>
        <dbReference type="EMBL" id="TSE21720.1"/>
    </source>
</evidence>
<dbReference type="EC" id="2.7.7.7" evidence="1"/>
<dbReference type="EMBL" id="VJNB01000001">
    <property type="protein sequence ID" value="TSE21720.1"/>
    <property type="molecule type" value="Genomic_DNA"/>
</dbReference>
<dbReference type="Proteomes" id="UP000315736">
    <property type="component" value="Unassembled WGS sequence"/>
</dbReference>
<dbReference type="GO" id="GO:0009360">
    <property type="term" value="C:DNA polymerase III complex"/>
    <property type="evidence" value="ECO:0007669"/>
    <property type="project" value="TreeGrafter"/>
</dbReference>
<keyword evidence="1" id="KW-0808">Transferase</keyword>
<reference evidence="1 2" key="1">
    <citation type="submission" date="2019-07" db="EMBL/GenBank/DDBJ databases">
        <title>Tepidimonas alkaliphilus YIM 72238 draft genome.</title>
        <authorList>
            <person name="Da Costa M.S."/>
            <person name="Froufe H.J.C."/>
            <person name="Egas C."/>
            <person name="Albuquerque L."/>
        </authorList>
    </citation>
    <scope>NUCLEOTIDE SEQUENCE [LARGE SCALE GENOMIC DNA]</scope>
    <source>
        <strain evidence="1 2">YIM 72238</strain>
    </source>
</reference>
<dbReference type="GO" id="GO:0006261">
    <property type="term" value="P:DNA-templated DNA replication"/>
    <property type="evidence" value="ECO:0007669"/>
    <property type="project" value="TreeGrafter"/>
</dbReference>
<accession>A0A554WDQ7</accession>
<protein>
    <submittedName>
        <fullName evidence="1">DNA polymerase III subunit delta</fullName>
        <ecNumber evidence="1">2.7.7.7</ecNumber>
    </submittedName>
</protein>
<name>A0A554WDQ7_9BURK</name>
<dbReference type="AlphaFoldDB" id="A0A554WDQ7"/>
<dbReference type="GO" id="GO:0003887">
    <property type="term" value="F:DNA-directed DNA polymerase activity"/>
    <property type="evidence" value="ECO:0007669"/>
    <property type="project" value="UniProtKB-EC"/>
</dbReference>
<proteinExistence type="predicted"/>
<dbReference type="SUPFAM" id="SSF52540">
    <property type="entry name" value="P-loop containing nucleoside triphosphate hydrolases"/>
    <property type="match status" value="1"/>
</dbReference>
<comment type="caution">
    <text evidence="1">The sequence shown here is derived from an EMBL/GenBank/DDBJ whole genome shotgun (WGS) entry which is preliminary data.</text>
</comment>
<dbReference type="InterPro" id="IPR027417">
    <property type="entry name" value="P-loop_NTPase"/>
</dbReference>
<dbReference type="Gene3D" id="3.40.50.300">
    <property type="entry name" value="P-loop containing nucleotide triphosphate hydrolases"/>
    <property type="match status" value="1"/>
</dbReference>
<keyword evidence="2" id="KW-1185">Reference proteome</keyword>
<organism evidence="1 2">
    <name type="scientific">Tepidimonas alkaliphilus</name>
    <dbReference type="NCBI Taxonomy" id="2588942"/>
    <lineage>
        <taxon>Bacteria</taxon>
        <taxon>Pseudomonadati</taxon>
        <taxon>Pseudomonadota</taxon>
        <taxon>Betaproteobacteria</taxon>
        <taxon>Burkholderiales</taxon>
        <taxon>Tepidimonas</taxon>
    </lineage>
</organism>
<dbReference type="PANTHER" id="PTHR11669">
    <property type="entry name" value="REPLICATION FACTOR C / DNA POLYMERASE III GAMMA-TAU SUBUNIT"/>
    <property type="match status" value="1"/>
</dbReference>
<dbReference type="InterPro" id="IPR050238">
    <property type="entry name" value="DNA_Rep/Repair_Clamp_Loader"/>
</dbReference>
<evidence type="ECO:0000313" key="2">
    <source>
        <dbReference type="Proteomes" id="UP000315736"/>
    </source>
</evidence>
<sequence>MAALPPWLQRQLQRLRRQRAHAVLLEGPPGLGQGQLAWALACSWLCEQPQEAVACGHCASCRAVQARTHPDLFALLPDALALELGWPLDAATQERIERKEIKPSRQIRVEATRAALAFAQTTSARGQGKVVLIQPAERLNAESANALLKTLEEPPPAVRFVLASEAVHEVLPTVRSRCVRHAMAWPTASEGLAWLRRQAAEEGLAAGEDKLQIGWRLGRGRAEEALAWLRLGLDAAAWRSLPARLAAGDWTAIADWPPARQLTLLMLLCHDALALACGAPPQHFDAATLPRTDAARAAALWRALQQARRTVEHPYQAALWSQAWAQRLRKAFDAPPKAAAR</sequence>
<gene>
    <name evidence="1" type="primary">holB</name>
    <name evidence="1" type="ORF">Talka_00400</name>
</gene>